<accession>A0A2P8EEB8</accession>
<comment type="caution">
    <text evidence="1">The sequence shown here is derived from an EMBL/GenBank/DDBJ whole genome shotgun (WGS) entry which is preliminary data.</text>
</comment>
<organism evidence="1 2">
    <name type="scientific">Cecembia rubra</name>
    <dbReference type="NCBI Taxonomy" id="1485585"/>
    <lineage>
        <taxon>Bacteria</taxon>
        <taxon>Pseudomonadati</taxon>
        <taxon>Bacteroidota</taxon>
        <taxon>Cytophagia</taxon>
        <taxon>Cytophagales</taxon>
        <taxon>Cyclobacteriaceae</taxon>
        <taxon>Cecembia</taxon>
    </lineage>
</organism>
<dbReference type="EMBL" id="PYGF01000001">
    <property type="protein sequence ID" value="PSL07797.1"/>
    <property type="molecule type" value="Genomic_DNA"/>
</dbReference>
<reference evidence="1 2" key="1">
    <citation type="submission" date="2018-03" db="EMBL/GenBank/DDBJ databases">
        <title>Genomic Encyclopedia of Archaeal and Bacterial Type Strains, Phase II (KMG-II): from individual species to whole genera.</title>
        <authorList>
            <person name="Goeker M."/>
        </authorList>
    </citation>
    <scope>NUCLEOTIDE SEQUENCE [LARGE SCALE GENOMIC DNA]</scope>
    <source>
        <strain evidence="1 2">DSM 28057</strain>
    </source>
</reference>
<evidence type="ECO:0000313" key="1">
    <source>
        <dbReference type="EMBL" id="PSL07797.1"/>
    </source>
</evidence>
<sequence>MNWFVTECLRLTTGLYSKETGGLLKLEREGDLQLYHNPHSLMIFNLSNFLACMDRLKNQNETLLNK</sequence>
<gene>
    <name evidence="1" type="ORF">CLV48_101735</name>
</gene>
<protein>
    <submittedName>
        <fullName evidence="1">Uncharacterized protein</fullName>
    </submittedName>
</protein>
<proteinExistence type="predicted"/>
<name>A0A2P8EEB8_9BACT</name>
<dbReference type="AlphaFoldDB" id="A0A2P8EEB8"/>
<dbReference type="Proteomes" id="UP000240708">
    <property type="component" value="Unassembled WGS sequence"/>
</dbReference>
<evidence type="ECO:0000313" key="2">
    <source>
        <dbReference type="Proteomes" id="UP000240708"/>
    </source>
</evidence>
<keyword evidence="2" id="KW-1185">Reference proteome</keyword>